<comment type="similarity">
    <text evidence="6">Belongs to the CCDC61 family.</text>
</comment>
<reference evidence="9 11" key="1">
    <citation type="submission" date="2016-10" db="EMBL/GenBank/DDBJ databases">
        <authorList>
            <person name="Cai Z."/>
        </authorList>
    </citation>
    <scope>NUCLEOTIDE SEQUENCE [LARGE SCALE GENOMIC DNA]</scope>
</reference>
<feature type="compositionally biased region" description="Pro residues" evidence="8">
    <location>
        <begin position="384"/>
        <end position="393"/>
    </location>
</feature>
<dbReference type="CDD" id="cd22284">
    <property type="entry name" value="HD_CCDC61_N"/>
    <property type="match status" value="1"/>
</dbReference>
<feature type="compositionally biased region" description="Low complexity" evidence="8">
    <location>
        <begin position="509"/>
        <end position="523"/>
    </location>
</feature>
<dbReference type="EMBL" id="FNXT01001333">
    <property type="protein sequence ID" value="SZX78729.1"/>
    <property type="molecule type" value="Genomic_DNA"/>
</dbReference>
<evidence type="ECO:0000256" key="3">
    <source>
        <dbReference type="ARBA" id="ARBA00023054"/>
    </source>
</evidence>
<evidence type="ECO:0000256" key="5">
    <source>
        <dbReference type="ARBA" id="ARBA00023273"/>
    </source>
</evidence>
<feature type="compositionally biased region" description="Low complexity" evidence="8">
    <location>
        <begin position="183"/>
        <end position="193"/>
    </location>
</feature>
<dbReference type="PANTHER" id="PTHR22691">
    <property type="entry name" value="YEAST SPT2-RELATED"/>
    <property type="match status" value="1"/>
</dbReference>
<feature type="compositionally biased region" description="Low complexity" evidence="8">
    <location>
        <begin position="410"/>
        <end position="436"/>
    </location>
</feature>
<feature type="compositionally biased region" description="Low complexity" evidence="8">
    <location>
        <begin position="545"/>
        <end position="564"/>
    </location>
</feature>
<organism evidence="9 11">
    <name type="scientific">Tetradesmus obliquus</name>
    <name type="common">Green alga</name>
    <name type="synonym">Acutodesmus obliquus</name>
    <dbReference type="NCBI Taxonomy" id="3088"/>
    <lineage>
        <taxon>Eukaryota</taxon>
        <taxon>Viridiplantae</taxon>
        <taxon>Chlorophyta</taxon>
        <taxon>core chlorophytes</taxon>
        <taxon>Chlorophyceae</taxon>
        <taxon>CS clade</taxon>
        <taxon>Sphaeropleales</taxon>
        <taxon>Scenedesmaceae</taxon>
        <taxon>Tetradesmus</taxon>
    </lineage>
</organism>
<feature type="region of interest" description="Disordered" evidence="8">
    <location>
        <begin position="183"/>
        <end position="216"/>
    </location>
</feature>
<dbReference type="AlphaFoldDB" id="A0A383VBS2"/>
<comment type="subcellular location">
    <subcellularLocation>
        <location evidence="1">Cytoplasm</location>
        <location evidence="1">Cytoskeleton</location>
        <location evidence="1">Cilium basal body</location>
    </subcellularLocation>
</comment>
<keyword evidence="2" id="KW-0963">Cytoplasm</keyword>
<evidence type="ECO:0000256" key="6">
    <source>
        <dbReference type="ARBA" id="ARBA00038217"/>
    </source>
</evidence>
<name>A0A383VBS2_TETOB</name>
<protein>
    <recommendedName>
        <fullName evidence="7">Coiled-coil domain-containing protein 61</fullName>
    </recommendedName>
</protein>
<dbReference type="Proteomes" id="UP000256970">
    <property type="component" value="Unassembled WGS sequence"/>
</dbReference>
<feature type="compositionally biased region" description="Low complexity" evidence="8">
    <location>
        <begin position="200"/>
        <end position="216"/>
    </location>
</feature>
<evidence type="ECO:0000313" key="9">
    <source>
        <dbReference type="EMBL" id="SZX63008.1"/>
    </source>
</evidence>
<gene>
    <name evidence="10" type="ORF">BQ4739_LOCUS19038</name>
    <name evidence="9" type="ORF">BQ4739_LOCUS3577</name>
</gene>
<sequence>MAEIDVVACSGAGSDEAEVDIEFHGVFYTISIHNRSNEVLVVEIEDKDSFERWRGEFAAKYVEDITSKTGNFKTFAVFVRMLHSAVLQQSDAVNVDLLTYQDLELLKSRKAAVAAGGAAAAASQQQRQLPVNNKRYLILTYASEFDRVHYPLPLLHEGQPDPQRLRGVIQQLRQQLEDVLAGQQQQQQQQQQQRSRQHISSTGQRSSQQAAGSAEQADAAVLSSRLEVMAAQLGRERAEHKRELRRSARQLQELQEELSRSRDVSRQLRLKLKACEQELSDAQEREQHLKAAAAAGPAPGSRRGSGRVGGPYQAASGWSKGSSYLGGGPGAAGSSRQYNKFPGKGSSRAAAGGSAAASSRGSSPASSRAQSPGYNRPWAQNATPPRPPRPSSAPPKQRFDPTEYVRQRQARQQQAASYRGSSSRGSSPARSTRGPSSTGGGSAASTPRASSSGRGFAASPGGPVRRSSGGDSIGSAGVSRQGSVERRAGAAAGSGYLRPTLSSGGASDSGMRGASVGSAAAAGDMRRSGSRDRLGAVYGAGAGAAGALANRGSRSSSRQGNGLRELASQPQRPSSCDGAGAASPGRALQGVKEKLSAFMAKQQHDQPPARQHSPRQQGVLTIAHAPAAASPAAAAAAVPAAAGQLASGGSGVFEAAGSEIASIDARLSALQDFLRKAKSSAAAS</sequence>
<evidence type="ECO:0000256" key="7">
    <source>
        <dbReference type="ARBA" id="ARBA00041518"/>
    </source>
</evidence>
<dbReference type="EMBL" id="FNXT01000277">
    <property type="protein sequence ID" value="SZX63008.1"/>
    <property type="molecule type" value="Genomic_DNA"/>
</dbReference>
<evidence type="ECO:0000313" key="10">
    <source>
        <dbReference type="EMBL" id="SZX78729.1"/>
    </source>
</evidence>
<dbReference type="InterPro" id="IPR049733">
    <property type="entry name" value="CCDC61_N"/>
</dbReference>
<feature type="region of interest" description="Disordered" evidence="8">
    <location>
        <begin position="281"/>
        <end position="531"/>
    </location>
</feature>
<proteinExistence type="inferred from homology"/>
<feature type="compositionally biased region" description="Low complexity" evidence="8">
    <location>
        <begin position="443"/>
        <end position="470"/>
    </location>
</feature>
<dbReference type="STRING" id="3088.A0A383VBS2"/>
<evidence type="ECO:0000256" key="2">
    <source>
        <dbReference type="ARBA" id="ARBA00022490"/>
    </source>
</evidence>
<evidence type="ECO:0000256" key="8">
    <source>
        <dbReference type="SAM" id="MobiDB-lite"/>
    </source>
</evidence>
<keyword evidence="11" id="KW-1185">Reference proteome</keyword>
<feature type="compositionally biased region" description="Low complexity" evidence="8">
    <location>
        <begin position="342"/>
        <end position="373"/>
    </location>
</feature>
<evidence type="ECO:0000313" key="11">
    <source>
        <dbReference type="Proteomes" id="UP000256970"/>
    </source>
</evidence>
<keyword evidence="5" id="KW-0966">Cell projection</keyword>
<keyword evidence="3" id="KW-0175">Coiled coil</keyword>
<keyword evidence="4" id="KW-0206">Cytoskeleton</keyword>
<dbReference type="PANTHER" id="PTHR22691:SF1">
    <property type="entry name" value="CENTROSOMAL PROTEIN CCDC61"/>
    <property type="match status" value="1"/>
</dbReference>
<accession>A0A383VBS2</accession>
<feature type="compositionally biased region" description="Low complexity" evidence="8">
    <location>
        <begin position="291"/>
        <end position="302"/>
    </location>
</feature>
<evidence type="ECO:0000256" key="4">
    <source>
        <dbReference type="ARBA" id="ARBA00023212"/>
    </source>
</evidence>
<feature type="region of interest" description="Disordered" evidence="8">
    <location>
        <begin position="545"/>
        <end position="618"/>
    </location>
</feature>
<feature type="compositionally biased region" description="Basic and acidic residues" evidence="8">
    <location>
        <begin position="397"/>
        <end position="406"/>
    </location>
</feature>
<evidence type="ECO:0000256" key="1">
    <source>
        <dbReference type="ARBA" id="ARBA00004120"/>
    </source>
</evidence>
<dbReference type="GO" id="GO:0036064">
    <property type="term" value="C:ciliary basal body"/>
    <property type="evidence" value="ECO:0007669"/>
    <property type="project" value="TreeGrafter"/>
</dbReference>